<dbReference type="InterPro" id="IPR043128">
    <property type="entry name" value="Rev_trsase/Diguanyl_cyclase"/>
</dbReference>
<feature type="domain" description="GGDEF" evidence="2">
    <location>
        <begin position="205"/>
        <end position="340"/>
    </location>
</feature>
<dbReference type="NCBIfam" id="TIGR00254">
    <property type="entry name" value="GGDEF"/>
    <property type="match status" value="1"/>
</dbReference>
<gene>
    <name evidence="3" type="ORF">JD78_03850</name>
</gene>
<feature type="transmembrane region" description="Helical" evidence="1">
    <location>
        <begin position="116"/>
        <end position="135"/>
    </location>
</feature>
<feature type="transmembrane region" description="Helical" evidence="1">
    <location>
        <begin position="69"/>
        <end position="88"/>
    </location>
</feature>
<dbReference type="SUPFAM" id="SSF55073">
    <property type="entry name" value="Nucleotide cyclase"/>
    <property type="match status" value="1"/>
</dbReference>
<dbReference type="Proteomes" id="UP000321490">
    <property type="component" value="Unassembled WGS sequence"/>
</dbReference>
<dbReference type="CDD" id="cd01949">
    <property type="entry name" value="GGDEF"/>
    <property type="match status" value="1"/>
</dbReference>
<dbReference type="AlphaFoldDB" id="A0A562IXK0"/>
<dbReference type="RefSeq" id="WP_228395080.1">
    <property type="nucleotide sequence ID" value="NZ_JABGDC010000058.1"/>
</dbReference>
<dbReference type="GO" id="GO:0043709">
    <property type="term" value="P:cell adhesion involved in single-species biofilm formation"/>
    <property type="evidence" value="ECO:0007669"/>
    <property type="project" value="TreeGrafter"/>
</dbReference>
<evidence type="ECO:0000256" key="1">
    <source>
        <dbReference type="SAM" id="Phobius"/>
    </source>
</evidence>
<comment type="caution">
    <text evidence="3">The sequence shown here is derived from an EMBL/GenBank/DDBJ whole genome shotgun (WGS) entry which is preliminary data.</text>
</comment>
<dbReference type="EMBL" id="VLKF01000001">
    <property type="protein sequence ID" value="TWH75294.1"/>
    <property type="molecule type" value="Genomic_DNA"/>
</dbReference>
<dbReference type="InterPro" id="IPR029787">
    <property type="entry name" value="Nucleotide_cyclase"/>
</dbReference>
<dbReference type="InterPro" id="IPR050469">
    <property type="entry name" value="Diguanylate_Cyclase"/>
</dbReference>
<accession>A0A562IXK0</accession>
<keyword evidence="1" id="KW-1133">Transmembrane helix</keyword>
<evidence type="ECO:0000313" key="4">
    <source>
        <dbReference type="Proteomes" id="UP000321490"/>
    </source>
</evidence>
<dbReference type="PANTHER" id="PTHR45138:SF9">
    <property type="entry name" value="DIGUANYLATE CYCLASE DGCM-RELATED"/>
    <property type="match status" value="1"/>
</dbReference>
<feature type="transmembrane region" description="Helical" evidence="1">
    <location>
        <begin position="12"/>
        <end position="30"/>
    </location>
</feature>
<keyword evidence="4" id="KW-1185">Reference proteome</keyword>
<dbReference type="Pfam" id="PF00990">
    <property type="entry name" value="GGDEF"/>
    <property type="match status" value="1"/>
</dbReference>
<dbReference type="PROSITE" id="PS50887">
    <property type="entry name" value="GGDEF"/>
    <property type="match status" value="1"/>
</dbReference>
<dbReference type="InterPro" id="IPR000160">
    <property type="entry name" value="GGDEF_dom"/>
</dbReference>
<dbReference type="PANTHER" id="PTHR45138">
    <property type="entry name" value="REGULATORY COMPONENTS OF SENSORY TRANSDUCTION SYSTEM"/>
    <property type="match status" value="1"/>
</dbReference>
<dbReference type="GO" id="GO:0005886">
    <property type="term" value="C:plasma membrane"/>
    <property type="evidence" value="ECO:0007669"/>
    <property type="project" value="TreeGrafter"/>
</dbReference>
<evidence type="ECO:0000259" key="2">
    <source>
        <dbReference type="PROSITE" id="PS50887"/>
    </source>
</evidence>
<organism evidence="3 4">
    <name type="scientific">Modestobacter roseus</name>
    <dbReference type="NCBI Taxonomy" id="1181884"/>
    <lineage>
        <taxon>Bacteria</taxon>
        <taxon>Bacillati</taxon>
        <taxon>Actinomycetota</taxon>
        <taxon>Actinomycetes</taxon>
        <taxon>Geodermatophilales</taxon>
        <taxon>Geodermatophilaceae</taxon>
        <taxon>Modestobacter</taxon>
    </lineage>
</organism>
<feature type="transmembrane region" description="Helical" evidence="1">
    <location>
        <begin position="94"/>
        <end position="111"/>
    </location>
</feature>
<dbReference type="Gene3D" id="3.30.70.270">
    <property type="match status" value="1"/>
</dbReference>
<evidence type="ECO:0000313" key="3">
    <source>
        <dbReference type="EMBL" id="TWH75294.1"/>
    </source>
</evidence>
<proteinExistence type="predicted"/>
<dbReference type="SMART" id="SM00267">
    <property type="entry name" value="GGDEF"/>
    <property type="match status" value="1"/>
</dbReference>
<feature type="transmembrane region" description="Helical" evidence="1">
    <location>
        <begin position="42"/>
        <end position="62"/>
    </location>
</feature>
<protein>
    <submittedName>
        <fullName evidence="3">Diguanylate cyclase (GGDEF)-like protein</fullName>
    </submittedName>
</protein>
<feature type="transmembrane region" description="Helical" evidence="1">
    <location>
        <begin position="141"/>
        <end position="159"/>
    </location>
</feature>
<name>A0A562IXK0_9ACTN</name>
<sequence>MRARDPRAAARTALPIIAVCAAVMAAFTTFGPNSVSVTTRAASWGTVALLVALGGVLLLVPAERLDRAGVFPALGVLGVVLVCAMNVVTDDPSAAAQAFLSFPVLWIAAHLRRAAVALVTTTAVLLDAAVLLVLLPVEPALTDLVFFGSVLVVISLMLVRAGDVQERLVSALHRQANVDSLTGLVNRRVLDEALAGALSAPLHPRGTALVLVDVDSFKAINDQHGHPVGDDALVHVAGVLRSVVRAGDAVLSRMGGDELAVLLPDCPPDVAARRAVEVLDAVRATPVRLPDGSLLALSVSLGVAHAPLHATGLAELYAAADAALYAAKRGGRGRVEVAGSR</sequence>
<dbReference type="GO" id="GO:1902201">
    <property type="term" value="P:negative regulation of bacterial-type flagellum-dependent cell motility"/>
    <property type="evidence" value="ECO:0007669"/>
    <property type="project" value="TreeGrafter"/>
</dbReference>
<reference evidence="3 4" key="1">
    <citation type="submission" date="2019-07" db="EMBL/GenBank/DDBJ databases">
        <title>R&amp;d 2014.</title>
        <authorList>
            <person name="Klenk H.-P."/>
        </authorList>
    </citation>
    <scope>NUCLEOTIDE SEQUENCE [LARGE SCALE GENOMIC DNA]</scope>
    <source>
        <strain evidence="3 4">DSM 45764</strain>
    </source>
</reference>
<dbReference type="GO" id="GO:0052621">
    <property type="term" value="F:diguanylate cyclase activity"/>
    <property type="evidence" value="ECO:0007669"/>
    <property type="project" value="TreeGrafter"/>
</dbReference>
<keyword evidence="1" id="KW-0472">Membrane</keyword>
<keyword evidence="1" id="KW-0812">Transmembrane</keyword>